<dbReference type="InterPro" id="IPR038889">
    <property type="entry name" value="Shugoshin1/2"/>
</dbReference>
<proteinExistence type="inferred from homology"/>
<evidence type="ECO:0000256" key="4">
    <source>
        <dbReference type="ARBA" id="ARBA00022618"/>
    </source>
</evidence>
<evidence type="ECO:0000256" key="7">
    <source>
        <dbReference type="ARBA" id="ARBA00023306"/>
    </source>
</evidence>
<feature type="region of interest" description="Disordered" evidence="10">
    <location>
        <begin position="948"/>
        <end position="985"/>
    </location>
</feature>
<evidence type="ECO:0000256" key="1">
    <source>
        <dbReference type="ARBA" id="ARBA00004584"/>
    </source>
</evidence>
<dbReference type="GO" id="GO:0051301">
    <property type="term" value="P:cell division"/>
    <property type="evidence" value="ECO:0007669"/>
    <property type="project" value="UniProtKB-KW"/>
</dbReference>
<dbReference type="OrthoDB" id="5990092at2759"/>
<dbReference type="Gene3D" id="1.20.5.730">
    <property type="entry name" value="Single helix bin"/>
    <property type="match status" value="1"/>
</dbReference>
<evidence type="ECO:0000256" key="9">
    <source>
        <dbReference type="SAM" id="Coils"/>
    </source>
</evidence>
<dbReference type="AlphaFoldDB" id="A0A401P3Q3"/>
<reference evidence="11 12" key="1">
    <citation type="journal article" date="2018" name="Nat. Ecol. Evol.">
        <title>Shark genomes provide insights into elasmobranch evolution and the origin of vertebrates.</title>
        <authorList>
            <person name="Hara Y"/>
            <person name="Yamaguchi K"/>
            <person name="Onimaru K"/>
            <person name="Kadota M"/>
            <person name="Koyanagi M"/>
            <person name="Keeley SD"/>
            <person name="Tatsumi K"/>
            <person name="Tanaka K"/>
            <person name="Motone F"/>
            <person name="Kageyama Y"/>
            <person name="Nozu R"/>
            <person name="Adachi N"/>
            <person name="Nishimura O"/>
            <person name="Nakagawa R"/>
            <person name="Tanegashima C"/>
            <person name="Kiyatake I"/>
            <person name="Matsumoto R"/>
            <person name="Murakumo K"/>
            <person name="Nishida K"/>
            <person name="Terakita A"/>
            <person name="Kuratani S"/>
            <person name="Sato K"/>
            <person name="Hyodo S Kuraku.S."/>
        </authorList>
    </citation>
    <scope>NUCLEOTIDE SEQUENCE [LARGE SCALE GENOMIC DNA]</scope>
</reference>
<accession>A0A401P3Q3</accession>
<feature type="coiled-coil region" evidence="9">
    <location>
        <begin position="80"/>
        <end position="135"/>
    </location>
</feature>
<evidence type="ECO:0000313" key="11">
    <source>
        <dbReference type="EMBL" id="GCB67720.1"/>
    </source>
</evidence>
<dbReference type="PANTHER" id="PTHR21577">
    <property type="entry name" value="SHUGOSHIN"/>
    <property type="match status" value="1"/>
</dbReference>
<dbReference type="OMA" id="ECEQNTH"/>
<evidence type="ECO:0000256" key="2">
    <source>
        <dbReference type="ARBA" id="ARBA00010845"/>
    </source>
</evidence>
<dbReference type="STRING" id="75743.A0A401P3Q3"/>
<organism evidence="11 12">
    <name type="scientific">Scyliorhinus torazame</name>
    <name type="common">Cloudy catshark</name>
    <name type="synonym">Catulus torazame</name>
    <dbReference type="NCBI Taxonomy" id="75743"/>
    <lineage>
        <taxon>Eukaryota</taxon>
        <taxon>Metazoa</taxon>
        <taxon>Chordata</taxon>
        <taxon>Craniata</taxon>
        <taxon>Vertebrata</taxon>
        <taxon>Chondrichthyes</taxon>
        <taxon>Elasmobranchii</taxon>
        <taxon>Galeomorphii</taxon>
        <taxon>Galeoidea</taxon>
        <taxon>Carcharhiniformes</taxon>
        <taxon>Scyliorhinidae</taxon>
        <taxon>Scyliorhinus</taxon>
    </lineage>
</organism>
<evidence type="ECO:0000313" key="12">
    <source>
        <dbReference type="Proteomes" id="UP000288216"/>
    </source>
</evidence>
<evidence type="ECO:0000256" key="6">
    <source>
        <dbReference type="ARBA" id="ARBA00023054"/>
    </source>
</evidence>
<evidence type="ECO:0000256" key="3">
    <source>
        <dbReference type="ARBA" id="ARBA00022454"/>
    </source>
</evidence>
<sequence length="1234" mass="139823">MRRLSEPDGHGHYLRVCKGMESEAMNATVSTSHLDFSGKMKERRNGILKKTKYNASLISKIKTKILNNSSMMKISLKNNNKALALALAEEKKKYRMAEQEKVILHKEIYTQNYDIVMLQQRLKTQNAKLSTLEDSLMKIKSCFFDATEYLSAAINTCECDFQEHQWDGMLFQRSNSVSEDSGSNLNTRLPSGVPPNFRIEEINQASSIQDDKVDSLKQAVAVLVDDSTSSTGALACQAFTVNLHENISINDPNIREHIEVGHPSQDRVSNHTRFSQNFRTSTMYSVPQILLTEQIPETLLSGAMLENQNITLRKKDSCSRSSKISMELMEKNGTSLMRESHSRISKSSDISEFNRTSLVVPQVRITPVRYSSPLFDLKKCSTNLFAEKQSDEPWKSEVTILDAEMDLTTSEAVEIVTVATKSTKHKIKKAEGDEVKVEASSKNGETLRKVKRPKEKDSNSTKRNCNIKYLVCKKKQRKSSEEVSVFDQGFINNNEEPIAGIPNNEPNDWHKDSIPNSQEDYSQVVSFSKENICNIKGKAEKKTCRVDESIKESTSNLIVPGARGDYHEVELNEHLNNVEVSSGISNALQDQLCNVKENIGQGTFVVTEKYHSIKESTSNPVTQSKGDYDVEVAEHPDIKDYGNLNNKNTSRRTFVVTEEHKSIRDNTTKSIWQEKLRKHHNIKESTSNPVVQKRTEHDVEMAEHPDIEDYGNLNNKNTSRRTFVVTEEQKNIGDNATKAIGQEKLRNQNVMATDNYPDSSEENIGIKGKANRRIEKLKSVKDSSSKSVGQKKLRKQSVMTTDEYSDNFEEVCRTRDASEENTGNKRKASLRRFVVCKEQKTVKDGSPNSVIWQKGKEQHEVEMAERLGNLEICNANNEDNQKTIVVPKRHKKLSKWEKCSEQQEIVIDNLVKIRLDNLEKGNKNSNTVEWNISNEKCKADRRTFVISKEHKSAKESSSKLTKEKEEEQYVTAEHFPSTEGSNGATDTPQDYIKEIADQRTFVANKIPMNVAHSPNLIVENQGKKQCLTDVNQHLNRLEMGSNKSYNQNADISQENFTNIKKRLDRTIVVCKNIEKGPTQSALPVKKALLYEVKKVQVECEQNTHRILKNDWMAISEKGGKPGRKICINGPSESVPQLPIEDNLSTAVHSKVQENKEYEVLKDVTNVTPAKLLHQPQLSLRGKRQTTAGLNYKEPPLGRKLRRGDAFTDSRFLHSPVTKTGQKVKKRCGVQNVHK</sequence>
<comment type="similarity">
    <text evidence="2">Belongs to the shugoshin family.</text>
</comment>
<dbReference type="GO" id="GO:0051177">
    <property type="term" value="P:meiotic sister chromatid cohesion"/>
    <property type="evidence" value="ECO:0007669"/>
    <property type="project" value="TreeGrafter"/>
</dbReference>
<keyword evidence="12" id="KW-1185">Reference proteome</keyword>
<feature type="compositionally biased region" description="Basic and acidic residues" evidence="10">
    <location>
        <begin position="775"/>
        <end position="784"/>
    </location>
</feature>
<feature type="region of interest" description="Disordered" evidence="10">
    <location>
        <begin position="439"/>
        <end position="461"/>
    </location>
</feature>
<dbReference type="GO" id="GO:0000776">
    <property type="term" value="C:kinetochore"/>
    <property type="evidence" value="ECO:0007669"/>
    <property type="project" value="TreeGrafter"/>
</dbReference>
<evidence type="ECO:0000256" key="8">
    <source>
        <dbReference type="ARBA" id="ARBA00023328"/>
    </source>
</evidence>
<feature type="region of interest" description="Disordered" evidence="10">
    <location>
        <begin position="775"/>
        <end position="799"/>
    </location>
</feature>
<keyword evidence="7" id="KW-0131">Cell cycle</keyword>
<dbReference type="GO" id="GO:0007059">
    <property type="term" value="P:chromosome segregation"/>
    <property type="evidence" value="ECO:0007669"/>
    <property type="project" value="UniProtKB-KW"/>
</dbReference>
<keyword evidence="3" id="KW-0158">Chromosome</keyword>
<comment type="subcellular location">
    <subcellularLocation>
        <location evidence="1">Chromosome</location>
        <location evidence="1">Centromere</location>
    </subcellularLocation>
</comment>
<gene>
    <name evidence="11" type="ORF">scyTo_0008105</name>
</gene>
<keyword evidence="5" id="KW-0159">Chromosome partition</keyword>
<evidence type="ECO:0000256" key="10">
    <source>
        <dbReference type="SAM" id="MobiDB-lite"/>
    </source>
</evidence>
<dbReference type="Proteomes" id="UP000288216">
    <property type="component" value="Unassembled WGS sequence"/>
</dbReference>
<dbReference type="EMBL" id="BFAA01003046">
    <property type="protein sequence ID" value="GCB67720.1"/>
    <property type="molecule type" value="Genomic_DNA"/>
</dbReference>
<feature type="compositionally biased region" description="Basic and acidic residues" evidence="10">
    <location>
        <begin position="948"/>
        <end position="967"/>
    </location>
</feature>
<dbReference type="PANTHER" id="PTHR21577:SF3">
    <property type="entry name" value="SHUGOSHIN 1-RELATED"/>
    <property type="match status" value="1"/>
</dbReference>
<keyword evidence="6 9" id="KW-0175">Coiled coil</keyword>
<keyword evidence="4" id="KW-0132">Cell division</keyword>
<evidence type="ECO:0000256" key="5">
    <source>
        <dbReference type="ARBA" id="ARBA00022829"/>
    </source>
</evidence>
<keyword evidence="8" id="KW-0137">Centromere</keyword>
<name>A0A401P3Q3_SCYTO</name>
<protein>
    <recommendedName>
        <fullName evidence="13">Shugoshin C-terminal domain-containing protein</fullName>
    </recommendedName>
</protein>
<comment type="caution">
    <text evidence="11">The sequence shown here is derived from an EMBL/GenBank/DDBJ whole genome shotgun (WGS) entry which is preliminary data.</text>
</comment>
<evidence type="ECO:0008006" key="13">
    <source>
        <dbReference type="Google" id="ProtNLM"/>
    </source>
</evidence>